<evidence type="ECO:0000313" key="1">
    <source>
        <dbReference type="EMBL" id="KGC24025.1"/>
    </source>
</evidence>
<dbReference type="RefSeq" id="WP_036057746.1">
    <property type="nucleotide sequence ID" value="NZ_CP009320.1"/>
</dbReference>
<proteinExistence type="predicted"/>
<organism evidence="1 2">
    <name type="scientific">Burkholderia gladioli</name>
    <name type="common">Pseudomonas marginata</name>
    <name type="synonym">Phytomonas marginata</name>
    <dbReference type="NCBI Taxonomy" id="28095"/>
    <lineage>
        <taxon>Bacteria</taxon>
        <taxon>Pseudomonadati</taxon>
        <taxon>Pseudomonadota</taxon>
        <taxon>Betaproteobacteria</taxon>
        <taxon>Burkholderiales</taxon>
        <taxon>Burkholderiaceae</taxon>
        <taxon>Burkholderia</taxon>
    </lineage>
</organism>
<dbReference type="AlphaFoldDB" id="A0AAW3FBV0"/>
<protein>
    <submittedName>
        <fullName evidence="1">Uncharacterized protein</fullName>
    </submittedName>
</protein>
<sequence>MAYMSQDMKAVITAEMKRIMPQGWKYTLRVEDHTKIVCTIMQAPIDLIGIANEINREIAASRGDEPYQVAGYFDVSLFHLDRYDATAAGETFRAIDKALRSAGWYDRSDSTIDYFDIAYFTGLRVGRWNKPFVCA</sequence>
<accession>A0AAW3FBV0</accession>
<evidence type="ECO:0000313" key="2">
    <source>
        <dbReference type="Proteomes" id="UP000029590"/>
    </source>
</evidence>
<gene>
    <name evidence="1" type="ORF">DM48_8007</name>
</gene>
<comment type="caution">
    <text evidence="1">The sequence shown here is derived from an EMBL/GenBank/DDBJ whole genome shotgun (WGS) entry which is preliminary data.</text>
</comment>
<dbReference type="Proteomes" id="UP000029590">
    <property type="component" value="Unassembled WGS sequence"/>
</dbReference>
<reference evidence="1 2" key="1">
    <citation type="submission" date="2014-04" db="EMBL/GenBank/DDBJ databases">
        <authorList>
            <person name="Bishop-Lilly K.A."/>
            <person name="Broomall S.M."/>
            <person name="Chain P.S."/>
            <person name="Chertkov O."/>
            <person name="Coyne S.R."/>
            <person name="Daligault H.E."/>
            <person name="Davenport K.W."/>
            <person name="Erkkila T."/>
            <person name="Frey K.G."/>
            <person name="Gibbons H.S."/>
            <person name="Gu W."/>
            <person name="Jaissle J."/>
            <person name="Johnson S.L."/>
            <person name="Koroleva G.I."/>
            <person name="Ladner J.T."/>
            <person name="Lo C.-C."/>
            <person name="Minogue T.D."/>
            <person name="Munk C."/>
            <person name="Palacios G.F."/>
            <person name="Redden C.L."/>
            <person name="Rosenzweig C.N."/>
            <person name="Scholz M.B."/>
            <person name="Teshima H."/>
            <person name="Xu Y."/>
        </authorList>
    </citation>
    <scope>NUCLEOTIDE SEQUENCE [LARGE SCALE GENOMIC DNA]</scope>
    <source>
        <strain evidence="2">gladioli</strain>
    </source>
</reference>
<dbReference type="KEGG" id="bgo:BM43_7603"/>
<name>A0AAW3FBV0_BURGA</name>
<dbReference type="EMBL" id="JPGG01000011">
    <property type="protein sequence ID" value="KGC24025.1"/>
    <property type="molecule type" value="Genomic_DNA"/>
</dbReference>